<evidence type="ECO:0000256" key="11">
    <source>
        <dbReference type="ARBA" id="ARBA00023033"/>
    </source>
</evidence>
<accession>A0A226DB41</accession>
<comment type="similarity">
    <text evidence="4">Belongs to the cytochrome P450 family.</text>
</comment>
<evidence type="ECO:0000256" key="2">
    <source>
        <dbReference type="ARBA" id="ARBA00004174"/>
    </source>
</evidence>
<dbReference type="InterPro" id="IPR050476">
    <property type="entry name" value="Insect_CytP450_Detox"/>
</dbReference>
<evidence type="ECO:0000256" key="3">
    <source>
        <dbReference type="ARBA" id="ARBA00004406"/>
    </source>
</evidence>
<dbReference type="SUPFAM" id="SSF48264">
    <property type="entry name" value="Cytochrome P450"/>
    <property type="match status" value="1"/>
</dbReference>
<reference evidence="13 14" key="1">
    <citation type="submission" date="2015-12" db="EMBL/GenBank/DDBJ databases">
        <title>The genome of Folsomia candida.</title>
        <authorList>
            <person name="Faddeeva A."/>
            <person name="Derks M.F."/>
            <person name="Anvar Y."/>
            <person name="Smit S."/>
            <person name="Van Straalen N."/>
            <person name="Roelofs D."/>
        </authorList>
    </citation>
    <scope>NUCLEOTIDE SEQUENCE [LARGE SCALE GENOMIC DNA]</scope>
    <source>
        <strain evidence="13 14">VU population</strain>
        <tissue evidence="13">Whole body</tissue>
    </source>
</reference>
<evidence type="ECO:0000256" key="9">
    <source>
        <dbReference type="ARBA" id="ARBA00023002"/>
    </source>
</evidence>
<keyword evidence="14" id="KW-1185">Reference proteome</keyword>
<keyword evidence="8" id="KW-0492">Microsome</keyword>
<dbReference type="AlphaFoldDB" id="A0A226DB41"/>
<keyword evidence="7" id="KW-0256">Endoplasmic reticulum</keyword>
<dbReference type="InterPro" id="IPR036396">
    <property type="entry name" value="Cyt_P450_sf"/>
</dbReference>
<evidence type="ECO:0000256" key="12">
    <source>
        <dbReference type="ARBA" id="ARBA00023136"/>
    </source>
</evidence>
<organism evidence="13 14">
    <name type="scientific">Folsomia candida</name>
    <name type="common">Springtail</name>
    <dbReference type="NCBI Taxonomy" id="158441"/>
    <lineage>
        <taxon>Eukaryota</taxon>
        <taxon>Metazoa</taxon>
        <taxon>Ecdysozoa</taxon>
        <taxon>Arthropoda</taxon>
        <taxon>Hexapoda</taxon>
        <taxon>Collembola</taxon>
        <taxon>Entomobryomorpha</taxon>
        <taxon>Isotomoidea</taxon>
        <taxon>Isotomidae</taxon>
        <taxon>Proisotominae</taxon>
        <taxon>Folsomia</taxon>
    </lineage>
</organism>
<keyword evidence="12" id="KW-0472">Membrane</keyword>
<protein>
    <submittedName>
        <fullName evidence="13">Putative cytochrome P450 6a14</fullName>
    </submittedName>
</protein>
<dbReference type="GO" id="GO:0016705">
    <property type="term" value="F:oxidoreductase activity, acting on paired donors, with incorporation or reduction of molecular oxygen"/>
    <property type="evidence" value="ECO:0007669"/>
    <property type="project" value="InterPro"/>
</dbReference>
<dbReference type="OrthoDB" id="2789670at2759"/>
<dbReference type="Gene3D" id="1.10.630.10">
    <property type="entry name" value="Cytochrome P450"/>
    <property type="match status" value="1"/>
</dbReference>
<dbReference type="PANTHER" id="PTHR24292">
    <property type="entry name" value="CYTOCHROME P450"/>
    <property type="match status" value="1"/>
</dbReference>
<name>A0A226DB41_FOLCA</name>
<evidence type="ECO:0000256" key="6">
    <source>
        <dbReference type="ARBA" id="ARBA00022723"/>
    </source>
</evidence>
<keyword evidence="9" id="KW-0560">Oxidoreductase</keyword>
<evidence type="ECO:0000256" key="8">
    <source>
        <dbReference type="ARBA" id="ARBA00022848"/>
    </source>
</evidence>
<evidence type="ECO:0000256" key="7">
    <source>
        <dbReference type="ARBA" id="ARBA00022824"/>
    </source>
</evidence>
<evidence type="ECO:0000313" key="14">
    <source>
        <dbReference type="Proteomes" id="UP000198287"/>
    </source>
</evidence>
<keyword evidence="6" id="KW-0479">Metal-binding</keyword>
<evidence type="ECO:0000313" key="13">
    <source>
        <dbReference type="EMBL" id="OXA41851.1"/>
    </source>
</evidence>
<evidence type="ECO:0000256" key="4">
    <source>
        <dbReference type="ARBA" id="ARBA00010617"/>
    </source>
</evidence>
<comment type="subcellular location">
    <subcellularLocation>
        <location evidence="3">Endoplasmic reticulum membrane</location>
        <topology evidence="3">Peripheral membrane protein</topology>
    </subcellularLocation>
    <subcellularLocation>
        <location evidence="2">Microsome membrane</location>
        <topology evidence="2">Peripheral membrane protein</topology>
    </subcellularLocation>
</comment>
<dbReference type="Proteomes" id="UP000198287">
    <property type="component" value="Unassembled WGS sequence"/>
</dbReference>
<dbReference type="GO" id="GO:0005789">
    <property type="term" value="C:endoplasmic reticulum membrane"/>
    <property type="evidence" value="ECO:0007669"/>
    <property type="project" value="UniProtKB-SubCell"/>
</dbReference>
<dbReference type="GO" id="GO:0005506">
    <property type="term" value="F:iron ion binding"/>
    <property type="evidence" value="ECO:0007669"/>
    <property type="project" value="InterPro"/>
</dbReference>
<keyword evidence="10" id="KW-0408">Iron</keyword>
<dbReference type="EMBL" id="LNIX01000028">
    <property type="protein sequence ID" value="OXA41851.1"/>
    <property type="molecule type" value="Genomic_DNA"/>
</dbReference>
<dbReference type="STRING" id="158441.A0A226DB41"/>
<sequence>MDPAGSLVCDLNLPIHKYSLDVVASVTLNLDTVCLKTREPSRFEQISDRVYTSFDKFTDWVKPMFILWLPRVTNYFRVTIMDKEIGTFYGDVAQAKIQSEGGAGKKNLNDFVHLIHSSYKELYGREAIGRGANGRGAIGREAIGRGANGREEDEKDFIISNLYTLVLTGYETTEVVLAMCAYELALNPNVQRRLRDEIKDVLGNADCPVRSKIGVCHIVQNFELAATPETLVPMRIPASMTTARPENVVLSLTKIG</sequence>
<dbReference type="GO" id="GO:0020037">
    <property type="term" value="F:heme binding"/>
    <property type="evidence" value="ECO:0007669"/>
    <property type="project" value="InterPro"/>
</dbReference>
<comment type="caution">
    <text evidence="13">The sequence shown here is derived from an EMBL/GenBank/DDBJ whole genome shotgun (WGS) entry which is preliminary data.</text>
</comment>
<proteinExistence type="inferred from homology"/>
<dbReference type="Pfam" id="PF00067">
    <property type="entry name" value="p450"/>
    <property type="match status" value="1"/>
</dbReference>
<gene>
    <name evidence="13" type="ORF">Fcan01_23338</name>
</gene>
<evidence type="ECO:0000256" key="5">
    <source>
        <dbReference type="ARBA" id="ARBA00022617"/>
    </source>
</evidence>
<evidence type="ECO:0000256" key="10">
    <source>
        <dbReference type="ARBA" id="ARBA00023004"/>
    </source>
</evidence>
<comment type="cofactor">
    <cofactor evidence="1">
        <name>heme</name>
        <dbReference type="ChEBI" id="CHEBI:30413"/>
    </cofactor>
</comment>
<dbReference type="InterPro" id="IPR001128">
    <property type="entry name" value="Cyt_P450"/>
</dbReference>
<keyword evidence="11" id="KW-0503">Monooxygenase</keyword>
<evidence type="ECO:0000256" key="1">
    <source>
        <dbReference type="ARBA" id="ARBA00001971"/>
    </source>
</evidence>
<dbReference type="PANTHER" id="PTHR24292:SF54">
    <property type="entry name" value="CYP9F3-RELATED"/>
    <property type="match status" value="1"/>
</dbReference>
<keyword evidence="5" id="KW-0349">Heme</keyword>
<dbReference type="GO" id="GO:0004497">
    <property type="term" value="F:monooxygenase activity"/>
    <property type="evidence" value="ECO:0007669"/>
    <property type="project" value="UniProtKB-KW"/>
</dbReference>